<dbReference type="SUPFAM" id="SSF57701">
    <property type="entry name" value="Zn2/Cys6 DNA-binding domain"/>
    <property type="match status" value="1"/>
</dbReference>
<dbReference type="RefSeq" id="XP_007310694.1">
    <property type="nucleotide sequence ID" value="XM_007310632.1"/>
</dbReference>
<dbReference type="InterPro" id="IPR036864">
    <property type="entry name" value="Zn2-C6_fun-type_DNA-bd_sf"/>
</dbReference>
<organism evidence="6 7">
    <name type="scientific">Stereum hirsutum (strain FP-91666)</name>
    <name type="common">White-rot fungus</name>
    <dbReference type="NCBI Taxonomy" id="721885"/>
    <lineage>
        <taxon>Eukaryota</taxon>
        <taxon>Fungi</taxon>
        <taxon>Dikarya</taxon>
        <taxon>Basidiomycota</taxon>
        <taxon>Agaricomycotina</taxon>
        <taxon>Agaricomycetes</taxon>
        <taxon>Russulales</taxon>
        <taxon>Stereaceae</taxon>
        <taxon>Stereum</taxon>
    </lineage>
</organism>
<dbReference type="GeneID" id="18794761"/>
<dbReference type="InterPro" id="IPR050613">
    <property type="entry name" value="Sec_Metabolite_Reg"/>
</dbReference>
<feature type="compositionally biased region" description="Basic residues" evidence="4">
    <location>
        <begin position="893"/>
        <end position="903"/>
    </location>
</feature>
<evidence type="ECO:0000313" key="6">
    <source>
        <dbReference type="EMBL" id="EIM80073.1"/>
    </source>
</evidence>
<keyword evidence="7" id="KW-1185">Reference proteome</keyword>
<evidence type="ECO:0000256" key="4">
    <source>
        <dbReference type="SAM" id="MobiDB-lite"/>
    </source>
</evidence>
<feature type="region of interest" description="Disordered" evidence="4">
    <location>
        <begin position="1"/>
        <end position="59"/>
    </location>
</feature>
<keyword evidence="3" id="KW-0539">Nucleus</keyword>
<feature type="compositionally biased region" description="Polar residues" evidence="4">
    <location>
        <begin position="810"/>
        <end position="840"/>
    </location>
</feature>
<dbReference type="PANTHER" id="PTHR31001">
    <property type="entry name" value="UNCHARACTERIZED TRANSCRIPTIONAL REGULATORY PROTEIN"/>
    <property type="match status" value="1"/>
</dbReference>
<dbReference type="PROSITE" id="PS50048">
    <property type="entry name" value="ZN2_CY6_FUNGAL_2"/>
    <property type="match status" value="1"/>
</dbReference>
<protein>
    <recommendedName>
        <fullName evidence="5">Zn(2)-C6 fungal-type domain-containing protein</fullName>
    </recommendedName>
</protein>
<feature type="domain" description="Zn(2)-C6 fungal-type" evidence="5">
    <location>
        <begin position="64"/>
        <end position="93"/>
    </location>
</feature>
<dbReference type="GO" id="GO:0000981">
    <property type="term" value="F:DNA-binding transcription factor activity, RNA polymerase II-specific"/>
    <property type="evidence" value="ECO:0007669"/>
    <property type="project" value="InterPro"/>
</dbReference>
<feature type="compositionally biased region" description="Polar residues" evidence="4">
    <location>
        <begin position="25"/>
        <end position="46"/>
    </location>
</feature>
<evidence type="ECO:0000313" key="7">
    <source>
        <dbReference type="Proteomes" id="UP000053927"/>
    </source>
</evidence>
<feature type="compositionally biased region" description="Low complexity" evidence="4">
    <location>
        <begin position="139"/>
        <end position="157"/>
    </location>
</feature>
<reference evidence="7" key="1">
    <citation type="journal article" date="2012" name="Science">
        <title>The Paleozoic origin of enzymatic lignin decomposition reconstructed from 31 fungal genomes.</title>
        <authorList>
            <person name="Floudas D."/>
            <person name="Binder M."/>
            <person name="Riley R."/>
            <person name="Barry K."/>
            <person name="Blanchette R.A."/>
            <person name="Henrissat B."/>
            <person name="Martinez A.T."/>
            <person name="Otillar R."/>
            <person name="Spatafora J.W."/>
            <person name="Yadav J.S."/>
            <person name="Aerts A."/>
            <person name="Benoit I."/>
            <person name="Boyd A."/>
            <person name="Carlson A."/>
            <person name="Copeland A."/>
            <person name="Coutinho P.M."/>
            <person name="de Vries R.P."/>
            <person name="Ferreira P."/>
            <person name="Findley K."/>
            <person name="Foster B."/>
            <person name="Gaskell J."/>
            <person name="Glotzer D."/>
            <person name="Gorecki P."/>
            <person name="Heitman J."/>
            <person name="Hesse C."/>
            <person name="Hori C."/>
            <person name="Igarashi K."/>
            <person name="Jurgens J.A."/>
            <person name="Kallen N."/>
            <person name="Kersten P."/>
            <person name="Kohler A."/>
            <person name="Kuees U."/>
            <person name="Kumar T.K.A."/>
            <person name="Kuo A."/>
            <person name="LaButti K."/>
            <person name="Larrondo L.F."/>
            <person name="Lindquist E."/>
            <person name="Ling A."/>
            <person name="Lombard V."/>
            <person name="Lucas S."/>
            <person name="Lundell T."/>
            <person name="Martin R."/>
            <person name="McLaughlin D.J."/>
            <person name="Morgenstern I."/>
            <person name="Morin E."/>
            <person name="Murat C."/>
            <person name="Nagy L.G."/>
            <person name="Nolan M."/>
            <person name="Ohm R.A."/>
            <person name="Patyshakuliyeva A."/>
            <person name="Rokas A."/>
            <person name="Ruiz-Duenas F.J."/>
            <person name="Sabat G."/>
            <person name="Salamov A."/>
            <person name="Samejima M."/>
            <person name="Schmutz J."/>
            <person name="Slot J.C."/>
            <person name="St John F."/>
            <person name="Stenlid J."/>
            <person name="Sun H."/>
            <person name="Sun S."/>
            <person name="Syed K."/>
            <person name="Tsang A."/>
            <person name="Wiebenga A."/>
            <person name="Young D."/>
            <person name="Pisabarro A."/>
            <person name="Eastwood D.C."/>
            <person name="Martin F."/>
            <person name="Cullen D."/>
            <person name="Grigoriev I.V."/>
            <person name="Hibbett D.S."/>
        </authorList>
    </citation>
    <scope>NUCLEOTIDE SEQUENCE [LARGE SCALE GENOMIC DNA]</scope>
    <source>
        <strain evidence="7">FP-91666</strain>
    </source>
</reference>
<feature type="region of interest" description="Disordered" evidence="4">
    <location>
        <begin position="139"/>
        <end position="257"/>
    </location>
</feature>
<dbReference type="KEGG" id="shs:STEHIDRAFT_105667"/>
<gene>
    <name evidence="6" type="ORF">STEHIDRAFT_105667</name>
</gene>
<evidence type="ECO:0000259" key="5">
    <source>
        <dbReference type="PROSITE" id="PS50048"/>
    </source>
</evidence>
<dbReference type="Proteomes" id="UP000053927">
    <property type="component" value="Unassembled WGS sequence"/>
</dbReference>
<evidence type="ECO:0000256" key="3">
    <source>
        <dbReference type="ARBA" id="ARBA00023242"/>
    </source>
</evidence>
<dbReference type="Gene3D" id="4.10.240.10">
    <property type="entry name" value="Zn(2)-C6 fungal-type DNA-binding domain"/>
    <property type="match status" value="1"/>
</dbReference>
<evidence type="ECO:0000256" key="1">
    <source>
        <dbReference type="ARBA" id="ARBA00004123"/>
    </source>
</evidence>
<dbReference type="GO" id="GO:0005634">
    <property type="term" value="C:nucleus"/>
    <property type="evidence" value="ECO:0007669"/>
    <property type="project" value="UniProtKB-SubCell"/>
</dbReference>
<feature type="compositionally biased region" description="Polar residues" evidence="4">
    <location>
        <begin position="967"/>
        <end position="980"/>
    </location>
</feature>
<dbReference type="CDD" id="cd00067">
    <property type="entry name" value="GAL4"/>
    <property type="match status" value="1"/>
</dbReference>
<name>R7RZ17_STEHR</name>
<feature type="compositionally biased region" description="Basic and acidic residues" evidence="4">
    <location>
        <begin position="235"/>
        <end position="247"/>
    </location>
</feature>
<dbReference type="GO" id="GO:0003677">
    <property type="term" value="F:DNA binding"/>
    <property type="evidence" value="ECO:0007669"/>
    <property type="project" value="InterPro"/>
</dbReference>
<dbReference type="InterPro" id="IPR001138">
    <property type="entry name" value="Zn2Cys6_DnaBD"/>
</dbReference>
<dbReference type="InterPro" id="IPR007219">
    <property type="entry name" value="XnlR_reg_dom"/>
</dbReference>
<dbReference type="AlphaFoldDB" id="R7RZ17"/>
<dbReference type="PANTHER" id="PTHR31001:SF87">
    <property type="entry name" value="COL-21"/>
    <property type="match status" value="1"/>
</dbReference>
<dbReference type="eggNOG" id="ENOG502SI49">
    <property type="taxonomic scope" value="Eukaryota"/>
</dbReference>
<dbReference type="EMBL" id="JH687399">
    <property type="protein sequence ID" value="EIM80073.1"/>
    <property type="molecule type" value="Genomic_DNA"/>
</dbReference>
<feature type="region of interest" description="Disordered" evidence="4">
    <location>
        <begin position="866"/>
        <end position="939"/>
    </location>
</feature>
<feature type="compositionally biased region" description="Basic and acidic residues" evidence="4">
    <location>
        <begin position="920"/>
        <end position="930"/>
    </location>
</feature>
<dbReference type="Pfam" id="PF04082">
    <property type="entry name" value="Fungal_trans"/>
    <property type="match status" value="1"/>
</dbReference>
<dbReference type="SMART" id="SM00066">
    <property type="entry name" value="GAL4"/>
    <property type="match status" value="1"/>
</dbReference>
<dbReference type="OMA" id="HYSTANT"/>
<proteinExistence type="predicted"/>
<comment type="subcellular location">
    <subcellularLocation>
        <location evidence="1">Nucleus</location>
    </subcellularLocation>
</comment>
<dbReference type="Pfam" id="PF00172">
    <property type="entry name" value="Zn_clus"/>
    <property type="match status" value="1"/>
</dbReference>
<dbReference type="GO" id="GO:0008270">
    <property type="term" value="F:zinc ion binding"/>
    <property type="evidence" value="ECO:0007669"/>
    <property type="project" value="InterPro"/>
</dbReference>
<dbReference type="CDD" id="cd12148">
    <property type="entry name" value="fungal_TF_MHR"/>
    <property type="match status" value="1"/>
</dbReference>
<feature type="compositionally biased region" description="Basic and acidic residues" evidence="4">
    <location>
        <begin position="761"/>
        <end position="786"/>
    </location>
</feature>
<evidence type="ECO:0000256" key="2">
    <source>
        <dbReference type="ARBA" id="ARBA00022723"/>
    </source>
</evidence>
<dbReference type="OrthoDB" id="762982at2759"/>
<dbReference type="SMART" id="SM00906">
    <property type="entry name" value="Fungal_trans"/>
    <property type="match status" value="1"/>
</dbReference>
<dbReference type="GO" id="GO:0006351">
    <property type="term" value="P:DNA-templated transcription"/>
    <property type="evidence" value="ECO:0007669"/>
    <property type="project" value="InterPro"/>
</dbReference>
<feature type="region of interest" description="Disordered" evidence="4">
    <location>
        <begin position="729"/>
        <end position="840"/>
    </location>
</feature>
<accession>R7RZ17</accession>
<sequence>MADSDRLSSPTADTAHRPSSRPKQSRNPQSSPSNVRQRSPSNNDGLSSHPDHKVPTKRARKAINCEPCRNSKLKCDRNRPCSSCVLRGTVAHCYQNQEPFTNISRTDDSINAKSIDPILEVNKMRQSLAMLESHILYNQRQQPSTSSRTQSSPLTSSARPSFDFSASAAAGPSNVRFSRSVEPVNGSMKQEAVEGDVTLDLSESDMNPPGKTGRSDKAGIYTGPTSAASHLPTADVRDSEEGPDDNHSPTYEALSFENRPGYEEDRDLLSELPHVSTIDGLIDYYFEYCNWVYRHINEPVFLAAWQRYKTGATADRIILGTVCMVMATALPYLPSDHELLRSLPPHLNIGIEELGQKFYNVMKVALQRRQNETKSYSLELVELLLLRGNYLALSKIETEEIWNVKGELITISTAMGLHRDPGKLKLPLEVAERRRWAWWHVILFERWQAFMFGRPPAIASHHFDTALPSYCDPAVDPTGRIYGPNIALFKLAYILGNIMDDAISLLPVPYENIVAKDKILQQWLDALPPELDMDDYSLVHSLASGTTAIRRLGVQSIIVRTAFLHIRFTLHRPYASLARDDIGSGNSSNARDGKGKFSFSLDTAVLAADKLIALVAQARPEILTNASLSVPGHLNWGPFHVFSAAMFFSFQLINNPDQPGARMLRGNILRALSTLEQCRGMPVAEKALAILQCLSPLYDDRYLAGTKEERERMKTDILPRVRSLAFPYHDSSRGSRAGLGTGESPRVLMGAVSPSTGSNPTDEREMHDQRRHEPPQVVRFDSDQESPHQQQRAQAPPMMSLQPPEGHGQNGSVPKSTSPQSMSVANVGTQSQASAQSNGQLHSVRWAPVQGTTYPVTFMNGNSSGSASFGSSRTAFMPANSDGELTSPSSSHRASHRHHHHQSHPPPDSHHQTHLQPHSHSREDEHHDQHGLMPPGDSWRHHQVQTLLHLQGYHKDYHTEHDPDPNNVPSQMPQQRNTGVGTDPRSVGMGVAGAYGAPSMIGVGMGMGLSGAPPPPHTGGMAGGAGGMDSGVWGASSGFEQGEWALFFDNFQHGDTGRGNQGRMSMGE</sequence>
<keyword evidence="2" id="KW-0479">Metal-binding</keyword>
<feature type="region of interest" description="Disordered" evidence="4">
    <location>
        <begin position="956"/>
        <end position="985"/>
    </location>
</feature>